<reference evidence="2 3" key="1">
    <citation type="submission" date="2018-08" db="EMBL/GenBank/DDBJ databases">
        <title>Genomic investigation of the strawberry pathogen Phytophthora fragariae indicates pathogenicity is determined by transcriptional variation in three key races.</title>
        <authorList>
            <person name="Adams T.M."/>
            <person name="Armitage A.D."/>
            <person name="Sobczyk M.K."/>
            <person name="Bates H.J."/>
            <person name="Dunwell J.M."/>
            <person name="Nellist C.F."/>
            <person name="Harrison R.J."/>
        </authorList>
    </citation>
    <scope>NUCLEOTIDE SEQUENCE [LARGE SCALE GENOMIC DNA]</scope>
    <source>
        <strain evidence="2 3">SCRP333</strain>
    </source>
</reference>
<proteinExistence type="predicted"/>
<evidence type="ECO:0000313" key="3">
    <source>
        <dbReference type="Proteomes" id="UP000434957"/>
    </source>
</evidence>
<keyword evidence="3" id="KW-1185">Reference proteome</keyword>
<dbReference type="Proteomes" id="UP000434957">
    <property type="component" value="Unassembled WGS sequence"/>
</dbReference>
<name>A0A6A4BKC1_9STRA</name>
<sequence>MQTLTNVVFYCLMQLVSLVLLSFMLKRMLGLSPIQQIAFVLEKQVDYVQISLIFWLFYNVQSSLQHLGYDYSFQFAWLSPKAGSTSNGSGQV</sequence>
<evidence type="ECO:0000313" key="2">
    <source>
        <dbReference type="EMBL" id="KAE9274091.1"/>
    </source>
</evidence>
<comment type="caution">
    <text evidence="2">The sequence shown here is derived from an EMBL/GenBank/DDBJ whole genome shotgun (WGS) entry which is preliminary data.</text>
</comment>
<dbReference type="EMBL" id="QXFT01005132">
    <property type="protein sequence ID" value="KAE9274091.1"/>
    <property type="molecule type" value="Genomic_DNA"/>
</dbReference>
<dbReference type="AlphaFoldDB" id="A0A6A4BKC1"/>
<keyword evidence="1" id="KW-0812">Transmembrane</keyword>
<keyword evidence="1" id="KW-0472">Membrane</keyword>
<gene>
    <name evidence="2" type="ORF">PR003_g29712</name>
</gene>
<protein>
    <submittedName>
        <fullName evidence="2">Uncharacterized protein</fullName>
    </submittedName>
</protein>
<evidence type="ECO:0000256" key="1">
    <source>
        <dbReference type="SAM" id="Phobius"/>
    </source>
</evidence>
<keyword evidence="1" id="KW-1133">Transmembrane helix</keyword>
<accession>A0A6A4BKC1</accession>
<organism evidence="2 3">
    <name type="scientific">Phytophthora rubi</name>
    <dbReference type="NCBI Taxonomy" id="129364"/>
    <lineage>
        <taxon>Eukaryota</taxon>
        <taxon>Sar</taxon>
        <taxon>Stramenopiles</taxon>
        <taxon>Oomycota</taxon>
        <taxon>Peronosporomycetes</taxon>
        <taxon>Peronosporales</taxon>
        <taxon>Peronosporaceae</taxon>
        <taxon>Phytophthora</taxon>
    </lineage>
</organism>
<feature type="transmembrane region" description="Helical" evidence="1">
    <location>
        <begin position="6"/>
        <end position="25"/>
    </location>
</feature>